<organism evidence="4 5">
    <name type="scientific">Paraburkholderia phenoliruptrix BR3459a</name>
    <dbReference type="NCBI Taxonomy" id="1229205"/>
    <lineage>
        <taxon>Bacteria</taxon>
        <taxon>Pseudomonadati</taxon>
        <taxon>Pseudomonadota</taxon>
        <taxon>Betaproteobacteria</taxon>
        <taxon>Burkholderiales</taxon>
        <taxon>Burkholderiaceae</taxon>
        <taxon>Paraburkholderia</taxon>
    </lineage>
</organism>
<keyword evidence="2" id="KW-0472">Membrane</keyword>
<dbReference type="PATRIC" id="fig|1229205.11.peg.465"/>
<evidence type="ECO:0000256" key="2">
    <source>
        <dbReference type="SAM" id="Phobius"/>
    </source>
</evidence>
<dbReference type="eggNOG" id="COG3164">
    <property type="taxonomic scope" value="Bacteria"/>
</dbReference>
<proteinExistence type="predicted"/>
<feature type="region of interest" description="Disordered" evidence="1">
    <location>
        <begin position="54"/>
        <end position="79"/>
    </location>
</feature>
<dbReference type="STRING" id="1229205.BUPH_04331"/>
<accession>K0DIG4</accession>
<dbReference type="NCBIfam" id="TIGR02099">
    <property type="entry name" value="YhdP family protein"/>
    <property type="match status" value="1"/>
</dbReference>
<evidence type="ECO:0000313" key="4">
    <source>
        <dbReference type="EMBL" id="AFT84567.1"/>
    </source>
</evidence>
<dbReference type="Pfam" id="PF13116">
    <property type="entry name" value="YhdP"/>
    <property type="match status" value="1"/>
</dbReference>
<feature type="region of interest" description="Disordered" evidence="1">
    <location>
        <begin position="1057"/>
        <end position="1079"/>
    </location>
</feature>
<dbReference type="EMBL" id="CP003863">
    <property type="protein sequence ID" value="AFT84567.1"/>
    <property type="molecule type" value="Genomic_DNA"/>
</dbReference>
<dbReference type="KEGG" id="bpx:BUPH_04331"/>
<dbReference type="InterPro" id="IPR025263">
    <property type="entry name" value="YhdP_central"/>
</dbReference>
<feature type="compositionally biased region" description="Pro residues" evidence="1">
    <location>
        <begin position="1066"/>
        <end position="1077"/>
    </location>
</feature>
<gene>
    <name evidence="4" type="ORF">BUPH_04331</name>
</gene>
<keyword evidence="2" id="KW-0812">Transmembrane</keyword>
<keyword evidence="2" id="KW-1133">Transmembrane helix</keyword>
<feature type="transmembrane region" description="Helical" evidence="2">
    <location>
        <begin position="92"/>
        <end position="115"/>
    </location>
</feature>
<evidence type="ECO:0000256" key="1">
    <source>
        <dbReference type="SAM" id="MobiDB-lite"/>
    </source>
</evidence>
<dbReference type="HOGENOM" id="CLU_003522_4_0_4"/>
<sequence>MLDWHEPWITGSSHDGLPHADAGRAAACGQGFQEVLSTLSRVLHFVVNSQNYHTPTRRSMSERNESADPQETGQARPVSGSDHVVLRRTLHVLLALALVLYFIAAGLFLGLRYGVLPRVDSFRPHIEATVSDKLHAQFTIGKLAPHWTGFQPGLDITNLVIRDRDGKPALTIPHATATLSWRSLWQFRPVLSSLIVDQPDVLIARGGDGVLSVAGVPVPTRHSGNDILSTWLVRQEAIVVRGGVLRWRDAQRDAPELALHDIRIAILNEGYDHRLALQAPPDGQLLHGPLDFRTHFRHTPLSAIGKPVNWKGQAYVSTGPVDLPTLARYIKFPIETFAGRIDNAIWVDFADGRMSSASGQMAGADVALRVRPTQPKLLLPVANFGWRVQAQQGDYTLQLNDLRAELGQPPLEDGTPLTRTLSFHTLNGHYRMASQQNGQLISVSGDRVDLGILAEFSRALPLPRPLLNNLVRYNPRGLVANYVIEVERGKPESGEPGGDRHATGAEPIERYRFQGDLQGISIAAQEPPPGLTARNHPRAGIPGIENLWGRVDADQHHGSATLDTSNVAITLPGVFDDPRLKLDRLHGRADWTISPKAPGEKHPAFTVKLADFGVSNADVAATATADYSNPGHGRGSLDLTADFERAQVSRIVRYLPTSISEKLRIYLGHGLQAGMSHGAKIEVHGDLTKFPYSRDPEAGIFHIVAPFKGGKFDPTPYPPRKMRNGTPNVWPPLDGIDGVFEIRQNVLRFDIDRARYKRVALRGVNGRIDDLGTRESNLVIKGDGLGPLADMLDYVNESSLGIMARHQTEKIRADGPASLALKLTVPRTPKPHIGVEGALGFQNNRLSVENVPPLSQVKGKVRFTEHSAQTERLTAQFLGGDMRASGGLKPDGTYALDLAGHIAVDAARSLDLHGPAAQVLTRMSGSAPYALTVRGVKGKLPQVTADSDLSGLALDFPAPFNKPVGTPMPLHLSAGPSTLAGESGLERAELNFGPIAARYLLHYEPKSPLTVVRGAIGVNRPADLPSEGVIAAVDVDAFDADAWRALVAQLRSNEAPAASPSSAALPPSPSPAPPATPNPTVAQFLPSRFALHIGTLTLLKRHWESVIVGASHADGKWQANIASNQVSGHVSWLPGADKASPGTLQARFARVVIPSVADKDLLGQAISAPAQNMPSIDLVVNELIVRDRNIGQLEVAAHNFTEDGVPVWQLDKLDIENPSATLTATANWRTSTELGNTADETTPRRTVFDFKLDIKDAGGLLQRFGQPRTLKAGSGTLTGKMVWRGGPTAIDYPTLNGNLAVDLRHGQILKVDPGVAKLLGVLSLQSLARFATLNFRDVIGEGLPFEHVTGTAQIRNGIGRTENFEMVTAPARAEMKGSVDLAQETQDLHVQIVPTVSAGAAVVAAAVVNPLLGLGALVADLAFSKSVSHAFAREYAITGSWSKPHIERVKSDRGKMDAPASTVGAN</sequence>
<dbReference type="PANTHER" id="PTHR38690">
    <property type="entry name" value="PROTEASE-RELATED"/>
    <property type="match status" value="1"/>
</dbReference>
<dbReference type="InterPro" id="IPR011836">
    <property type="entry name" value="YhdP"/>
</dbReference>
<evidence type="ECO:0000313" key="5">
    <source>
        <dbReference type="Proteomes" id="UP000010105"/>
    </source>
</evidence>
<evidence type="ECO:0000259" key="3">
    <source>
        <dbReference type="Pfam" id="PF13116"/>
    </source>
</evidence>
<feature type="domain" description="YhdP central" evidence="3">
    <location>
        <begin position="86"/>
        <end position="1446"/>
    </location>
</feature>
<name>K0DIG4_9BURK</name>
<dbReference type="Proteomes" id="UP000010105">
    <property type="component" value="Chromosome 1"/>
</dbReference>
<dbReference type="PANTHER" id="PTHR38690:SF1">
    <property type="entry name" value="PROTEASE"/>
    <property type="match status" value="1"/>
</dbReference>
<protein>
    <recommendedName>
        <fullName evidence="3">YhdP central domain-containing protein</fullName>
    </recommendedName>
</protein>
<reference evidence="4 5" key="1">
    <citation type="journal article" date="2012" name="J. Bacteriol.">
        <title>Complete Genome Sequence of Burkholderia phenoliruptrix BR3459a (CLA1), a Heat-Tolerant, Nitrogen-Fixing Symbiont of Mimosa flocculosa.</title>
        <authorList>
            <person name="de Oliveira Cunha C."/>
            <person name="Goda Zuleta L.F."/>
            <person name="Paula de Almeida L.G."/>
            <person name="Prioli Ciapina L."/>
            <person name="Lustrino Borges W."/>
            <person name="Pitard R.M."/>
            <person name="Baldani J.I."/>
            <person name="Straliotto R."/>
            <person name="de Faria S.M."/>
            <person name="Hungria M."/>
            <person name="Sousa Cavada B."/>
            <person name="Mercante F.M."/>
            <person name="Ribeiro de Vasconcelos A.T."/>
        </authorList>
    </citation>
    <scope>NUCLEOTIDE SEQUENCE [LARGE SCALE GENOMIC DNA]</scope>
    <source>
        <strain evidence="4 5">BR3459a</strain>
    </source>
</reference>